<evidence type="ECO:0000256" key="3">
    <source>
        <dbReference type="ARBA" id="ARBA00022475"/>
    </source>
</evidence>
<evidence type="ECO:0000256" key="8">
    <source>
        <dbReference type="ARBA" id="ARBA00023180"/>
    </source>
</evidence>
<sequence length="224" mass="23523">MAINVTRILTNYPEFGTFSDVINKTGINELTKNRQTITVLAVDNDSMGSISGRAQDELKRILMTHIVLDYHDTLKIQRLGKRSITLTNLYQTTGVAQYGQGFLNMTKMSPGNVVFGSAVQDAPLVAKLLGSVLAQPFNISVLRVSTPIVPPGIGKAVLAPPPPPGLPPPAPSPKKAGVPSPANFKHKSAPAPAPGDKAADSPTSGSWSAGPGIGLAAVIELRMK</sequence>
<evidence type="ECO:0000256" key="2">
    <source>
        <dbReference type="ARBA" id="ARBA00007843"/>
    </source>
</evidence>
<comment type="caution">
    <text evidence="13">The sequence shown here is derived from an EMBL/GenBank/DDBJ whole genome shotgun (WGS) entry which is preliminary data.</text>
</comment>
<feature type="compositionally biased region" description="Pro residues" evidence="11">
    <location>
        <begin position="159"/>
        <end position="172"/>
    </location>
</feature>
<comment type="function">
    <text evidence="10">May be a cell surface adhesion protein.</text>
</comment>
<dbReference type="EMBL" id="BPVZ01000124">
    <property type="protein sequence ID" value="GKV37817.1"/>
    <property type="molecule type" value="Genomic_DNA"/>
</dbReference>
<dbReference type="GO" id="GO:0098552">
    <property type="term" value="C:side of membrane"/>
    <property type="evidence" value="ECO:0007669"/>
    <property type="project" value="UniProtKB-KW"/>
</dbReference>
<keyword evidence="6" id="KW-0654">Proteoglycan</keyword>
<dbReference type="AlphaFoldDB" id="A0AAV5LKW3"/>
<evidence type="ECO:0000256" key="4">
    <source>
        <dbReference type="ARBA" id="ARBA00022622"/>
    </source>
</evidence>
<protein>
    <recommendedName>
        <fullName evidence="12">FAS1 domain-containing protein</fullName>
    </recommendedName>
</protein>
<dbReference type="PROSITE" id="PS50213">
    <property type="entry name" value="FAS1"/>
    <property type="match status" value="1"/>
</dbReference>
<evidence type="ECO:0000256" key="5">
    <source>
        <dbReference type="ARBA" id="ARBA00022729"/>
    </source>
</evidence>
<evidence type="ECO:0000256" key="11">
    <source>
        <dbReference type="SAM" id="MobiDB-lite"/>
    </source>
</evidence>
<evidence type="ECO:0000256" key="6">
    <source>
        <dbReference type="ARBA" id="ARBA00022974"/>
    </source>
</evidence>
<feature type="compositionally biased region" description="Low complexity" evidence="11">
    <location>
        <begin position="173"/>
        <end position="182"/>
    </location>
</feature>
<keyword evidence="7" id="KW-0472">Membrane</keyword>
<dbReference type="Proteomes" id="UP001054252">
    <property type="component" value="Unassembled WGS sequence"/>
</dbReference>
<keyword evidence="3" id="KW-1003">Cell membrane</keyword>
<name>A0AAV5LKW3_9ROSI</name>
<dbReference type="PANTHER" id="PTHR32382:SF6">
    <property type="entry name" value="FASCICLIN-LIKE ARABINOGALACTAN PROTEIN 14"/>
    <property type="match status" value="1"/>
</dbReference>
<keyword evidence="4" id="KW-0336">GPI-anchor</keyword>
<feature type="domain" description="FAS1" evidence="12">
    <location>
        <begin position="2"/>
        <end position="133"/>
    </location>
</feature>
<dbReference type="InterPro" id="IPR036378">
    <property type="entry name" value="FAS1_dom_sf"/>
</dbReference>
<keyword evidence="14" id="KW-1185">Reference proteome</keyword>
<evidence type="ECO:0000313" key="14">
    <source>
        <dbReference type="Proteomes" id="UP001054252"/>
    </source>
</evidence>
<feature type="region of interest" description="Disordered" evidence="11">
    <location>
        <begin position="159"/>
        <end position="211"/>
    </location>
</feature>
<dbReference type="InterPro" id="IPR000782">
    <property type="entry name" value="FAS1_domain"/>
</dbReference>
<dbReference type="GO" id="GO:0005886">
    <property type="term" value="C:plasma membrane"/>
    <property type="evidence" value="ECO:0007669"/>
    <property type="project" value="UniProtKB-SubCell"/>
</dbReference>
<dbReference type="Gene3D" id="2.30.180.10">
    <property type="entry name" value="FAS1 domain"/>
    <property type="match status" value="1"/>
</dbReference>
<proteinExistence type="inferred from homology"/>
<keyword evidence="5" id="KW-0732">Signal</keyword>
<evidence type="ECO:0000256" key="7">
    <source>
        <dbReference type="ARBA" id="ARBA00023136"/>
    </source>
</evidence>
<gene>
    <name evidence="13" type="ORF">SLEP1_g45793</name>
</gene>
<evidence type="ECO:0000256" key="9">
    <source>
        <dbReference type="ARBA" id="ARBA00023288"/>
    </source>
</evidence>
<keyword evidence="9" id="KW-0449">Lipoprotein</keyword>
<dbReference type="SUPFAM" id="SSF82153">
    <property type="entry name" value="FAS1 domain"/>
    <property type="match status" value="1"/>
</dbReference>
<comment type="similarity">
    <text evidence="2">Belongs to the fasciclin-like AGP family.</text>
</comment>
<organism evidence="13 14">
    <name type="scientific">Rubroshorea leprosula</name>
    <dbReference type="NCBI Taxonomy" id="152421"/>
    <lineage>
        <taxon>Eukaryota</taxon>
        <taxon>Viridiplantae</taxon>
        <taxon>Streptophyta</taxon>
        <taxon>Embryophyta</taxon>
        <taxon>Tracheophyta</taxon>
        <taxon>Spermatophyta</taxon>
        <taxon>Magnoliopsida</taxon>
        <taxon>eudicotyledons</taxon>
        <taxon>Gunneridae</taxon>
        <taxon>Pentapetalae</taxon>
        <taxon>rosids</taxon>
        <taxon>malvids</taxon>
        <taxon>Malvales</taxon>
        <taxon>Dipterocarpaceae</taxon>
        <taxon>Rubroshorea</taxon>
    </lineage>
</organism>
<evidence type="ECO:0000259" key="12">
    <source>
        <dbReference type="PROSITE" id="PS50213"/>
    </source>
</evidence>
<dbReference type="FunFam" id="2.30.180.10:FF:000015">
    <property type="entry name" value="Fasciclin-like arabinogalactan protein 3"/>
    <property type="match status" value="1"/>
</dbReference>
<accession>A0AAV5LKW3</accession>
<dbReference type="PANTHER" id="PTHR32382">
    <property type="entry name" value="FASCICLIN-LIKE ARABINOGALACTAN PROTEIN"/>
    <property type="match status" value="1"/>
</dbReference>
<evidence type="ECO:0000256" key="1">
    <source>
        <dbReference type="ARBA" id="ARBA00004609"/>
    </source>
</evidence>
<evidence type="ECO:0000313" key="13">
    <source>
        <dbReference type="EMBL" id="GKV37817.1"/>
    </source>
</evidence>
<dbReference type="InterPro" id="IPR033254">
    <property type="entry name" value="Plant_FLA"/>
</dbReference>
<reference evidence="13 14" key="1">
    <citation type="journal article" date="2021" name="Commun. Biol.">
        <title>The genome of Shorea leprosula (Dipterocarpaceae) highlights the ecological relevance of drought in aseasonal tropical rainforests.</title>
        <authorList>
            <person name="Ng K.K.S."/>
            <person name="Kobayashi M.J."/>
            <person name="Fawcett J.A."/>
            <person name="Hatakeyama M."/>
            <person name="Paape T."/>
            <person name="Ng C.H."/>
            <person name="Ang C.C."/>
            <person name="Tnah L.H."/>
            <person name="Lee C.T."/>
            <person name="Nishiyama T."/>
            <person name="Sese J."/>
            <person name="O'Brien M.J."/>
            <person name="Copetti D."/>
            <person name="Mohd Noor M.I."/>
            <person name="Ong R.C."/>
            <person name="Putra M."/>
            <person name="Sireger I.Z."/>
            <person name="Indrioko S."/>
            <person name="Kosugi Y."/>
            <person name="Izuno A."/>
            <person name="Isagi Y."/>
            <person name="Lee S.L."/>
            <person name="Shimizu K.K."/>
        </authorList>
    </citation>
    <scope>NUCLEOTIDE SEQUENCE [LARGE SCALE GENOMIC DNA]</scope>
    <source>
        <strain evidence="13">214</strain>
    </source>
</reference>
<comment type="subcellular location">
    <subcellularLocation>
        <location evidence="1">Cell membrane</location>
        <topology evidence="1">Lipid-anchor</topology>
        <topology evidence="1">GPI-anchor</topology>
    </subcellularLocation>
</comment>
<keyword evidence="8" id="KW-0325">Glycoprotein</keyword>
<evidence type="ECO:0000256" key="10">
    <source>
        <dbReference type="ARBA" id="ARBA00024686"/>
    </source>
</evidence>